<dbReference type="SUPFAM" id="SSF52833">
    <property type="entry name" value="Thioredoxin-like"/>
    <property type="match status" value="1"/>
</dbReference>
<dbReference type="EMBL" id="BSNK01000001">
    <property type="protein sequence ID" value="GLQ22885.1"/>
    <property type="molecule type" value="Genomic_DNA"/>
</dbReference>
<accession>A0ABQ5V729</accession>
<keyword evidence="3" id="KW-1185">Reference proteome</keyword>
<dbReference type="Proteomes" id="UP001161391">
    <property type="component" value="Unassembled WGS sequence"/>
</dbReference>
<sequence>MLVELMRTLFIALSIALTACATPGFAEEAHSESHNEPRPFETDRDAQADVDAALERATERGTKALIVMGANWCHDSRGLATVFEMPETAQLIADNYELVWVDVGFKVLNQDVAKRFGLEGTPGTPTVIVARADGTIMNLEDAPTWRNAYSRKPEDIHQYFVEMAARE</sequence>
<reference evidence="2" key="2">
    <citation type="submission" date="2023-01" db="EMBL/GenBank/DDBJ databases">
        <title>Draft genome sequence of Algimonas ampicilliniresistens strain NBRC 108219.</title>
        <authorList>
            <person name="Sun Q."/>
            <person name="Mori K."/>
        </authorList>
    </citation>
    <scope>NUCLEOTIDE SEQUENCE</scope>
    <source>
        <strain evidence="2">NBRC 108219</strain>
    </source>
</reference>
<evidence type="ECO:0000256" key="1">
    <source>
        <dbReference type="SAM" id="SignalP"/>
    </source>
</evidence>
<reference evidence="2" key="1">
    <citation type="journal article" date="2014" name="Int. J. Syst. Evol. Microbiol.">
        <title>Complete genome of a new Firmicutes species belonging to the dominant human colonic microbiota ('Ruminococcus bicirculans') reveals two chromosomes and a selective capacity to utilize plant glucans.</title>
        <authorList>
            <consortium name="NISC Comparative Sequencing Program"/>
            <person name="Wegmann U."/>
            <person name="Louis P."/>
            <person name="Goesmann A."/>
            <person name="Henrissat B."/>
            <person name="Duncan S.H."/>
            <person name="Flint H.J."/>
        </authorList>
    </citation>
    <scope>NUCLEOTIDE SEQUENCE</scope>
    <source>
        <strain evidence="2">NBRC 108219</strain>
    </source>
</reference>
<feature type="signal peptide" evidence="1">
    <location>
        <begin position="1"/>
        <end position="26"/>
    </location>
</feature>
<keyword evidence="1" id="KW-0732">Signal</keyword>
<organism evidence="2 3">
    <name type="scientific">Algimonas ampicilliniresistens</name>
    <dbReference type="NCBI Taxonomy" id="1298735"/>
    <lineage>
        <taxon>Bacteria</taxon>
        <taxon>Pseudomonadati</taxon>
        <taxon>Pseudomonadota</taxon>
        <taxon>Alphaproteobacteria</taxon>
        <taxon>Maricaulales</taxon>
        <taxon>Robiginitomaculaceae</taxon>
        <taxon>Algimonas</taxon>
    </lineage>
</organism>
<feature type="chain" id="PRO_5046930322" description="Thioredoxin family protein" evidence="1">
    <location>
        <begin position="27"/>
        <end position="167"/>
    </location>
</feature>
<evidence type="ECO:0000313" key="3">
    <source>
        <dbReference type="Proteomes" id="UP001161391"/>
    </source>
</evidence>
<evidence type="ECO:0008006" key="4">
    <source>
        <dbReference type="Google" id="ProtNLM"/>
    </source>
</evidence>
<comment type="caution">
    <text evidence="2">The sequence shown here is derived from an EMBL/GenBank/DDBJ whole genome shotgun (WGS) entry which is preliminary data.</text>
</comment>
<gene>
    <name evidence="2" type="ORF">GCM10007853_07590</name>
</gene>
<dbReference type="Gene3D" id="3.40.30.10">
    <property type="entry name" value="Glutaredoxin"/>
    <property type="match status" value="1"/>
</dbReference>
<dbReference type="Pfam" id="PF13899">
    <property type="entry name" value="Thioredoxin_7"/>
    <property type="match status" value="1"/>
</dbReference>
<dbReference type="InterPro" id="IPR036249">
    <property type="entry name" value="Thioredoxin-like_sf"/>
</dbReference>
<protein>
    <recommendedName>
        <fullName evidence="4">Thioredoxin family protein</fullName>
    </recommendedName>
</protein>
<dbReference type="PROSITE" id="PS51257">
    <property type="entry name" value="PROKAR_LIPOPROTEIN"/>
    <property type="match status" value="1"/>
</dbReference>
<name>A0ABQ5V729_9PROT</name>
<proteinExistence type="predicted"/>
<evidence type="ECO:0000313" key="2">
    <source>
        <dbReference type="EMBL" id="GLQ22885.1"/>
    </source>
</evidence>